<evidence type="ECO:0000259" key="9">
    <source>
        <dbReference type="PROSITE" id="PS50157"/>
    </source>
</evidence>
<feature type="domain" description="C2H2-type" evidence="9">
    <location>
        <begin position="243"/>
        <end position="273"/>
    </location>
</feature>
<evidence type="ECO:0000256" key="7">
    <source>
        <dbReference type="PROSITE-ProRule" id="PRU00042"/>
    </source>
</evidence>
<keyword evidence="11" id="KW-1185">Reference proteome</keyword>
<dbReference type="InterPro" id="IPR050329">
    <property type="entry name" value="GLI_C2H2-zinc-finger"/>
</dbReference>
<keyword evidence="2" id="KW-0479">Metal-binding</keyword>
<dbReference type="FunFam" id="3.30.160.60:FF:001102">
    <property type="entry name" value="Transcription factor IIIA"/>
    <property type="match status" value="1"/>
</dbReference>
<evidence type="ECO:0000313" key="11">
    <source>
        <dbReference type="Proteomes" id="UP000728032"/>
    </source>
</evidence>
<feature type="domain" description="C2H2-type" evidence="9">
    <location>
        <begin position="186"/>
        <end position="214"/>
    </location>
</feature>
<keyword evidence="4 7" id="KW-0863">Zinc-finger</keyword>
<comment type="subcellular location">
    <subcellularLocation>
        <location evidence="1">Nucleus</location>
    </subcellularLocation>
</comment>
<evidence type="ECO:0000256" key="3">
    <source>
        <dbReference type="ARBA" id="ARBA00022737"/>
    </source>
</evidence>
<dbReference type="PROSITE" id="PS00028">
    <property type="entry name" value="ZINC_FINGER_C2H2_1"/>
    <property type="match status" value="2"/>
</dbReference>
<feature type="domain" description="C2H2-type" evidence="9">
    <location>
        <begin position="213"/>
        <end position="242"/>
    </location>
</feature>
<keyword evidence="6" id="KW-0539">Nucleus</keyword>
<dbReference type="PANTHER" id="PTHR19818">
    <property type="entry name" value="ZINC FINGER PROTEIN ZIC AND GLI"/>
    <property type="match status" value="1"/>
</dbReference>
<dbReference type="GO" id="GO:0000981">
    <property type="term" value="F:DNA-binding transcription factor activity, RNA polymerase II-specific"/>
    <property type="evidence" value="ECO:0007669"/>
    <property type="project" value="TreeGrafter"/>
</dbReference>
<evidence type="ECO:0000256" key="8">
    <source>
        <dbReference type="SAM" id="MobiDB-lite"/>
    </source>
</evidence>
<dbReference type="AlphaFoldDB" id="A0A7R9QR08"/>
<organism evidence="10">
    <name type="scientific">Oppiella nova</name>
    <dbReference type="NCBI Taxonomy" id="334625"/>
    <lineage>
        <taxon>Eukaryota</taxon>
        <taxon>Metazoa</taxon>
        <taxon>Ecdysozoa</taxon>
        <taxon>Arthropoda</taxon>
        <taxon>Chelicerata</taxon>
        <taxon>Arachnida</taxon>
        <taxon>Acari</taxon>
        <taxon>Acariformes</taxon>
        <taxon>Sarcoptiformes</taxon>
        <taxon>Oribatida</taxon>
        <taxon>Brachypylina</taxon>
        <taxon>Oppioidea</taxon>
        <taxon>Oppiidae</taxon>
        <taxon>Oppiella</taxon>
    </lineage>
</organism>
<dbReference type="GO" id="GO:0000978">
    <property type="term" value="F:RNA polymerase II cis-regulatory region sequence-specific DNA binding"/>
    <property type="evidence" value="ECO:0007669"/>
    <property type="project" value="TreeGrafter"/>
</dbReference>
<accession>A0A7R9QR08</accession>
<proteinExistence type="predicted"/>
<dbReference type="SMART" id="SM00355">
    <property type="entry name" value="ZnF_C2H2"/>
    <property type="match status" value="4"/>
</dbReference>
<dbReference type="EMBL" id="OC923859">
    <property type="protein sequence ID" value="CAD7655116.1"/>
    <property type="molecule type" value="Genomic_DNA"/>
</dbReference>
<dbReference type="InterPro" id="IPR013087">
    <property type="entry name" value="Znf_C2H2_type"/>
</dbReference>
<dbReference type="EMBL" id="CAJPVJ010009034">
    <property type="protein sequence ID" value="CAG2172303.1"/>
    <property type="molecule type" value="Genomic_DNA"/>
</dbReference>
<dbReference type="GO" id="GO:0005634">
    <property type="term" value="C:nucleus"/>
    <property type="evidence" value="ECO:0007669"/>
    <property type="project" value="UniProtKB-SubCell"/>
</dbReference>
<dbReference type="OrthoDB" id="6429583at2759"/>
<feature type="compositionally biased region" description="Basic residues" evidence="8">
    <location>
        <begin position="77"/>
        <end position="89"/>
    </location>
</feature>
<dbReference type="Proteomes" id="UP000728032">
    <property type="component" value="Unassembled WGS sequence"/>
</dbReference>
<evidence type="ECO:0000256" key="5">
    <source>
        <dbReference type="ARBA" id="ARBA00022833"/>
    </source>
</evidence>
<feature type="region of interest" description="Disordered" evidence="8">
    <location>
        <begin position="63"/>
        <end position="107"/>
    </location>
</feature>
<feature type="compositionally biased region" description="Acidic residues" evidence="8">
    <location>
        <begin position="94"/>
        <end position="104"/>
    </location>
</feature>
<name>A0A7R9QR08_9ACAR</name>
<keyword evidence="3" id="KW-0677">Repeat</keyword>
<dbReference type="PROSITE" id="PS50157">
    <property type="entry name" value="ZINC_FINGER_C2H2_2"/>
    <property type="match status" value="3"/>
</dbReference>
<keyword evidence="5" id="KW-0862">Zinc</keyword>
<dbReference type="GO" id="GO:0045944">
    <property type="term" value="P:positive regulation of transcription by RNA polymerase II"/>
    <property type="evidence" value="ECO:0007669"/>
    <property type="project" value="UniProtKB-ARBA"/>
</dbReference>
<evidence type="ECO:0000256" key="6">
    <source>
        <dbReference type="ARBA" id="ARBA00023242"/>
    </source>
</evidence>
<dbReference type="Pfam" id="PF00096">
    <property type="entry name" value="zf-C2H2"/>
    <property type="match status" value="1"/>
</dbReference>
<gene>
    <name evidence="10" type="ORF">ONB1V03_LOCUS11761</name>
</gene>
<reference evidence="10" key="1">
    <citation type="submission" date="2020-11" db="EMBL/GenBank/DDBJ databases">
        <authorList>
            <person name="Tran Van P."/>
        </authorList>
    </citation>
    <scope>NUCLEOTIDE SEQUENCE</scope>
</reference>
<dbReference type="Gene3D" id="3.30.160.60">
    <property type="entry name" value="Classic Zinc Finger"/>
    <property type="match status" value="3"/>
</dbReference>
<evidence type="ECO:0000256" key="2">
    <source>
        <dbReference type="ARBA" id="ARBA00022723"/>
    </source>
</evidence>
<dbReference type="InterPro" id="IPR036236">
    <property type="entry name" value="Znf_C2H2_sf"/>
</dbReference>
<evidence type="ECO:0000256" key="1">
    <source>
        <dbReference type="ARBA" id="ARBA00004123"/>
    </source>
</evidence>
<sequence length="287" mass="33297">MAKVVINDLFHELSDENQRLMSATDGHKEMIQDMERQYESIQHEINTQIIPLEDIMKKSVSNDTEVEVGSSPDTKRRILRNSSKNKRQKTSVNDESDNGSDDDNSERQMVTNMKFLSESDYLLEEDGLIITKRDPKNGLILVVQLNDNCGQTLGYRCNWSDCQFVSVSKDKTKEHLKCVHNRNGLFVCQKCDNEFVSQKEINSHVIEKHSNQYQCDYKGCDYKTRHKKHLNEHLRRHTGVKPYACTHEDCDKRFTTRQELRRHTNGVHMGHKSDYALASVLAIICFT</sequence>
<dbReference type="SUPFAM" id="SSF57667">
    <property type="entry name" value="beta-beta-alpha zinc fingers"/>
    <property type="match status" value="1"/>
</dbReference>
<evidence type="ECO:0000256" key="4">
    <source>
        <dbReference type="ARBA" id="ARBA00022771"/>
    </source>
</evidence>
<protein>
    <recommendedName>
        <fullName evidence="9">C2H2-type domain-containing protein</fullName>
    </recommendedName>
</protein>
<dbReference type="GO" id="GO:0008270">
    <property type="term" value="F:zinc ion binding"/>
    <property type="evidence" value="ECO:0007669"/>
    <property type="project" value="UniProtKB-KW"/>
</dbReference>
<dbReference type="PANTHER" id="PTHR19818:SF139">
    <property type="entry name" value="PAIR-RULE PROTEIN ODD-PAIRED"/>
    <property type="match status" value="1"/>
</dbReference>
<evidence type="ECO:0000313" key="10">
    <source>
        <dbReference type="EMBL" id="CAD7655116.1"/>
    </source>
</evidence>